<dbReference type="Pfam" id="PF08242">
    <property type="entry name" value="Methyltransf_12"/>
    <property type="match status" value="1"/>
</dbReference>
<evidence type="ECO:0000313" key="3">
    <source>
        <dbReference type="Proteomes" id="UP000320055"/>
    </source>
</evidence>
<dbReference type="Proteomes" id="UP000320055">
    <property type="component" value="Unassembled WGS sequence"/>
</dbReference>
<evidence type="ECO:0000313" key="2">
    <source>
        <dbReference type="EMBL" id="VEP11754.1"/>
    </source>
</evidence>
<name>A0A563VJZ1_9CYAN</name>
<proteinExistence type="predicted"/>
<dbReference type="Gene3D" id="3.40.50.150">
    <property type="entry name" value="Vaccinia Virus protein VP39"/>
    <property type="match status" value="1"/>
</dbReference>
<dbReference type="InterPro" id="IPR013217">
    <property type="entry name" value="Methyltransf_12"/>
</dbReference>
<dbReference type="OrthoDB" id="213472at2"/>
<reference evidence="2 3" key="1">
    <citation type="submission" date="2019-01" db="EMBL/GenBank/DDBJ databases">
        <authorList>
            <person name="Brito A."/>
        </authorList>
    </citation>
    <scope>NUCLEOTIDE SEQUENCE [LARGE SCALE GENOMIC DNA]</scope>
    <source>
        <strain evidence="2">1</strain>
    </source>
</reference>
<sequence length="236" mass="26631">MATEARIEFDRDRASQYDLDIRKAIPGYQALHSMAQSLLQTSLHTSARLLVVGSGTGMELINYCQQNPQWILTGVDPSSEMMAIAKQELINQGFLEQVALHLGYLDTLPKTEPMDAATLMLVMHFIPDDGSKLKLLKNIAHRLKPGAELILADLFGDISLPYFVKLMQSWKELYFSQLDETARIKAEENFQNSINNSIYFVPEARIIELLQTAGFSKITKFYNAFLFGGWIAEYTG</sequence>
<accession>A0A563VJZ1</accession>
<dbReference type="AlphaFoldDB" id="A0A563VJZ1"/>
<dbReference type="InterPro" id="IPR029063">
    <property type="entry name" value="SAM-dependent_MTases_sf"/>
</dbReference>
<protein>
    <recommendedName>
        <fullName evidence="1">Methyltransferase type 12 domain-containing protein</fullName>
    </recommendedName>
</protein>
<dbReference type="RefSeq" id="WP_144869473.1">
    <property type="nucleotide sequence ID" value="NZ_LR213871.1"/>
</dbReference>
<dbReference type="PANTHER" id="PTHR43861">
    <property type="entry name" value="TRANS-ACONITATE 2-METHYLTRANSFERASE-RELATED"/>
    <property type="match status" value="1"/>
</dbReference>
<dbReference type="EMBL" id="CAACVJ010000022">
    <property type="protein sequence ID" value="VEP11754.1"/>
    <property type="molecule type" value="Genomic_DNA"/>
</dbReference>
<feature type="domain" description="Methyltransferase type 12" evidence="1">
    <location>
        <begin position="50"/>
        <end position="148"/>
    </location>
</feature>
<organism evidence="2 3">
    <name type="scientific">Hyella patelloides LEGE 07179</name>
    <dbReference type="NCBI Taxonomy" id="945734"/>
    <lineage>
        <taxon>Bacteria</taxon>
        <taxon>Bacillati</taxon>
        <taxon>Cyanobacteriota</taxon>
        <taxon>Cyanophyceae</taxon>
        <taxon>Pleurocapsales</taxon>
        <taxon>Hyellaceae</taxon>
        <taxon>Hyella</taxon>
    </lineage>
</organism>
<dbReference type="SUPFAM" id="SSF53335">
    <property type="entry name" value="S-adenosyl-L-methionine-dependent methyltransferases"/>
    <property type="match status" value="1"/>
</dbReference>
<keyword evidence="3" id="KW-1185">Reference proteome</keyword>
<gene>
    <name evidence="2" type="ORF">H1P_1180015</name>
</gene>
<evidence type="ECO:0000259" key="1">
    <source>
        <dbReference type="Pfam" id="PF08242"/>
    </source>
</evidence>
<dbReference type="CDD" id="cd02440">
    <property type="entry name" value="AdoMet_MTases"/>
    <property type="match status" value="1"/>
</dbReference>